<feature type="domain" description="PilY1 beta-propeller" evidence="4">
    <location>
        <begin position="547"/>
        <end position="877"/>
    </location>
</feature>
<evidence type="ECO:0000259" key="4">
    <source>
        <dbReference type="Pfam" id="PF05567"/>
    </source>
</evidence>
<feature type="region of interest" description="Disordered" evidence="3">
    <location>
        <begin position="307"/>
        <end position="332"/>
    </location>
</feature>
<keyword evidence="2" id="KW-0106">Calcium</keyword>
<evidence type="ECO:0000313" key="5">
    <source>
        <dbReference type="EMBL" id="MBD1597961.1"/>
    </source>
</evidence>
<name>A0ABR7YXM7_9PSED</name>
<sequence>MPSNKPKRALSKAWGWLYGIALALYLSAPAYAAFTPSPSPLMSAAAVVPNLMLLVDDSGSMNNLIRATAFDQSVVQPQLYYCSRDDDCRYIVKMDMTNENQSIGDLYRGGCSNGYTGLSWGSGRYCLKLPDPVGSGNTRYSVRYLSYLLGLMGSATTKDYTTGTIPIDYRMNVARTVASALVKANTSLRIGLATFNAPTNSNRGPGGNISQNIADLQQTTKTTSSQATANYNNLVSAISKLSAVANTPLAETYYEITRYMRGMAPYYNNTPSTYTSPLQYRCQKNFGVVITDGLPTYDRTFPPSDPAYTTTQKLPNWDNINNDGADTSGDDEGDTLYLDDVAKFAYDIDMRTKSDGTDAAGKSWDADDFKQQNMITYTVGFTAANQMLSDAASYGHGQYYQATDSDSLTTALTEALSQISSQSGSGGTGSANTTSLTSSSYYYQALYDPTDWRGTVKAFPFNTDGSLSTTASWSTDHTMAVGTTTAIYQTYSGSAVVSLAYNALSTAQQKVLDDAAKAIKTSLKGTDLVEWSKGTNNANLKARTVLMGDVINSPVTYVSPTAVTASDTSGDTSYSSYLTTKASGMTASLVVNDNSGMTSVINADSGTRRYAYMPSSALSGLSTIAATSYTDGTSHKFLNDGQVDVFDAQLGSTWGTVAVGGTGAGGKSFYAIRLFNAAGSNTPQALWEISAPSTASTTNTFNDLGYAYATPQVARLADGTWAAFIANGYGSNSGVAALYVINLATGALINKIVVDSSETDNGLSSVALRVDASDVVQYAYAGDLKGRLWKFDLTNSSSASWGLAFSGKPLFTDTGGTAQPITAPPLVVANPNGGYSVFVGTGKFMETADKTTTATQAFYAIQDTDAATANYTISNLVAQSITGSFATGGSTYMTTSQNTVDYTTKKGWYLPLTYDNTLVGERVIFKATYSSGRIIFTTAGVDTTDPCASQGYGRVVILQAFTGQMFSTSQIQATSTANSGIVLSNGYAGGVAVLTGDSADVLESNTSSGTLLNTALTSGGAGGTNRRIMWRQIQ</sequence>
<dbReference type="Gene3D" id="3.40.50.410">
    <property type="entry name" value="von Willebrand factor, type A domain"/>
    <property type="match status" value="1"/>
</dbReference>
<proteinExistence type="predicted"/>
<keyword evidence="1" id="KW-0479">Metal-binding</keyword>
<dbReference type="EMBL" id="JAAOCA010000004">
    <property type="protein sequence ID" value="MBD1597961.1"/>
    <property type="molecule type" value="Genomic_DNA"/>
</dbReference>
<evidence type="ECO:0000256" key="2">
    <source>
        <dbReference type="ARBA" id="ARBA00022837"/>
    </source>
</evidence>
<dbReference type="RefSeq" id="WP_190417793.1">
    <property type="nucleotide sequence ID" value="NZ_JAAOCA010000004.1"/>
</dbReference>
<evidence type="ECO:0000313" key="6">
    <source>
        <dbReference type="Proteomes" id="UP000805841"/>
    </source>
</evidence>
<evidence type="ECO:0000256" key="3">
    <source>
        <dbReference type="SAM" id="MobiDB-lite"/>
    </source>
</evidence>
<dbReference type="Pfam" id="PF05567">
    <property type="entry name" value="T4P_PilY1"/>
    <property type="match status" value="1"/>
</dbReference>
<feature type="compositionally biased region" description="Polar residues" evidence="3">
    <location>
        <begin position="307"/>
        <end position="325"/>
    </location>
</feature>
<dbReference type="InterPro" id="IPR036465">
    <property type="entry name" value="vWFA_dom_sf"/>
</dbReference>
<comment type="caution">
    <text evidence="5">The sequence shown here is derived from an EMBL/GenBank/DDBJ whole genome shotgun (WGS) entry which is preliminary data.</text>
</comment>
<dbReference type="Proteomes" id="UP000805841">
    <property type="component" value="Unassembled WGS sequence"/>
</dbReference>
<evidence type="ECO:0000256" key="1">
    <source>
        <dbReference type="ARBA" id="ARBA00022723"/>
    </source>
</evidence>
<organism evidence="5 6">
    <name type="scientific">Pseudomonas typographi</name>
    <dbReference type="NCBI Taxonomy" id="2715964"/>
    <lineage>
        <taxon>Bacteria</taxon>
        <taxon>Pseudomonadati</taxon>
        <taxon>Pseudomonadota</taxon>
        <taxon>Gammaproteobacteria</taxon>
        <taxon>Pseudomonadales</taxon>
        <taxon>Pseudomonadaceae</taxon>
        <taxon>Pseudomonas</taxon>
    </lineage>
</organism>
<gene>
    <name evidence="5" type="ORF">HAQ05_04435</name>
</gene>
<protein>
    <submittedName>
        <fullName evidence="5">Pilus assembly protein</fullName>
    </submittedName>
</protein>
<keyword evidence="6" id="KW-1185">Reference proteome</keyword>
<dbReference type="InterPro" id="IPR008707">
    <property type="entry name" value="B-propeller_PilY1"/>
</dbReference>
<reference evidence="5 6" key="1">
    <citation type="journal article" date="2020" name="Insects">
        <title>Bacteria Belonging to Pseudomonas typographi sp. nov. from the Bark Beetle Ips typographus Have Genomic Potential to Aid in the Host Ecology.</title>
        <authorList>
            <person name="Peral-Aranega E."/>
            <person name="Saati-Santamaria Z."/>
            <person name="Kolarik M."/>
            <person name="Rivas R."/>
            <person name="Garcia-Fraile P."/>
        </authorList>
    </citation>
    <scope>NUCLEOTIDE SEQUENCE [LARGE SCALE GENOMIC DNA]</scope>
    <source>
        <strain evidence="5 6">CA3A</strain>
    </source>
</reference>
<accession>A0ABR7YXM7</accession>